<dbReference type="Proteomes" id="UP000194127">
    <property type="component" value="Unassembled WGS sequence"/>
</dbReference>
<keyword evidence="3" id="KW-1185">Reference proteome</keyword>
<feature type="domain" description="Hypervirulence associated protein TUDOR" evidence="1">
    <location>
        <begin position="12"/>
        <end position="71"/>
    </location>
</feature>
<dbReference type="RefSeq" id="XP_024335922.1">
    <property type="nucleotide sequence ID" value="XM_024486510.1"/>
</dbReference>
<proteinExistence type="predicted"/>
<dbReference type="Pfam" id="PF11160">
    <property type="entry name" value="Hva1_TUDOR"/>
    <property type="match status" value="1"/>
</dbReference>
<dbReference type="InterPro" id="IPR021331">
    <property type="entry name" value="Hva1_TUDOR"/>
</dbReference>
<evidence type="ECO:0000313" key="2">
    <source>
        <dbReference type="EMBL" id="OSX59128.1"/>
    </source>
</evidence>
<name>A0A1X6MRY1_9APHY</name>
<sequence length="78" mass="8290">IQTKEGEPIEVGDMVGTRFRGGKREGKVEAVVQNDQEAQNADLGTTVKNPPKVEVDAFSHGHKVAHNPGTLSHGEDSG</sequence>
<dbReference type="AlphaFoldDB" id="A0A1X6MRY1"/>
<reference evidence="2 3" key="1">
    <citation type="submission" date="2017-04" db="EMBL/GenBank/DDBJ databases">
        <title>Genome Sequence of the Model Brown-Rot Fungus Postia placenta SB12.</title>
        <authorList>
            <consortium name="DOE Joint Genome Institute"/>
            <person name="Gaskell J."/>
            <person name="Kersten P."/>
            <person name="Larrondo L.F."/>
            <person name="Canessa P."/>
            <person name="Martinez D."/>
            <person name="Hibbett D."/>
            <person name="Schmoll M."/>
            <person name="Kubicek C.P."/>
            <person name="Martinez A.T."/>
            <person name="Yadav J."/>
            <person name="Master E."/>
            <person name="Magnuson J.K."/>
            <person name="James T."/>
            <person name="Yaver D."/>
            <person name="Berka R."/>
            <person name="Labutti K."/>
            <person name="Lipzen A."/>
            <person name="Aerts A."/>
            <person name="Barry K."/>
            <person name="Henrissat B."/>
            <person name="Blanchette R."/>
            <person name="Grigoriev I."/>
            <person name="Cullen D."/>
        </authorList>
    </citation>
    <scope>NUCLEOTIDE SEQUENCE [LARGE SCALE GENOMIC DNA]</scope>
    <source>
        <strain evidence="2 3">MAD-698-R-SB12</strain>
    </source>
</reference>
<evidence type="ECO:0000313" key="3">
    <source>
        <dbReference type="Proteomes" id="UP000194127"/>
    </source>
</evidence>
<dbReference type="Gene3D" id="2.30.30.1060">
    <property type="match status" value="1"/>
</dbReference>
<protein>
    <recommendedName>
        <fullName evidence="1">Hypervirulence associated protein TUDOR domain-containing protein</fullName>
    </recommendedName>
</protein>
<feature type="non-terminal residue" evidence="2">
    <location>
        <position position="1"/>
    </location>
</feature>
<organism evidence="2 3">
    <name type="scientific">Postia placenta MAD-698-R-SB12</name>
    <dbReference type="NCBI Taxonomy" id="670580"/>
    <lineage>
        <taxon>Eukaryota</taxon>
        <taxon>Fungi</taxon>
        <taxon>Dikarya</taxon>
        <taxon>Basidiomycota</taxon>
        <taxon>Agaricomycotina</taxon>
        <taxon>Agaricomycetes</taxon>
        <taxon>Polyporales</taxon>
        <taxon>Adustoporiaceae</taxon>
        <taxon>Rhodonia</taxon>
    </lineage>
</organism>
<dbReference type="OrthoDB" id="2138648at2759"/>
<dbReference type="GeneID" id="36331459"/>
<dbReference type="STRING" id="670580.A0A1X6MRY1"/>
<gene>
    <name evidence="2" type="ORF">POSPLADRAFT_1151252</name>
</gene>
<dbReference type="EMBL" id="KZ110603">
    <property type="protein sequence ID" value="OSX59128.1"/>
    <property type="molecule type" value="Genomic_DNA"/>
</dbReference>
<accession>A0A1X6MRY1</accession>
<evidence type="ECO:0000259" key="1">
    <source>
        <dbReference type="Pfam" id="PF11160"/>
    </source>
</evidence>